<dbReference type="InterPro" id="IPR032861">
    <property type="entry name" value="TAXi_N"/>
</dbReference>
<sequence>MATSSSLLSCYILLSLFFFFLLIEKNFLVLARELAGEHHVIDIKSLLPSSSCSMPDKSTNSSRLNVVHWHGLCQSQARQDKPSHWELLRRDQARVDYIHRRTTNSKARLNPISDSLFADVPVSVGYALASNDYIINIGLGTPTKYFSVSFDTGSDLTWTQCIPCVNFYTQKDPLYDPTQSSTFTDTSCNSYYCTQLNRFGCSSTSTCLYEEVYFDYSSTNGSLIQDTLTFSSDIIHNFIYGCGHNNTGYFGQVDGLLGLGRGVVSIISQTAQLYDKVFSYCLPSGSNAIGYLILGSSVPDVNYTPMLTNPYAPSLYFLKLIAICIGDARIDFSPTGTVLDSGTTFSRLPASVYSAIRNIFKNIMAKYPTAPPLLSLDTCYNLTNYPNVEVPSMSLIYDGEVIAYLDGSGIIYKATISQMCLAFAQNNDDSEVVIIGATQQRTFNVVYDVENLKIGFGSNGCK</sequence>
<dbReference type="Proteomes" id="UP000233837">
    <property type="component" value="Unassembled WGS sequence"/>
</dbReference>
<organism evidence="4 5">
    <name type="scientific">Dendrobium catenatum</name>
    <dbReference type="NCBI Taxonomy" id="906689"/>
    <lineage>
        <taxon>Eukaryota</taxon>
        <taxon>Viridiplantae</taxon>
        <taxon>Streptophyta</taxon>
        <taxon>Embryophyta</taxon>
        <taxon>Tracheophyta</taxon>
        <taxon>Spermatophyta</taxon>
        <taxon>Magnoliopsida</taxon>
        <taxon>Liliopsida</taxon>
        <taxon>Asparagales</taxon>
        <taxon>Orchidaceae</taxon>
        <taxon>Epidendroideae</taxon>
        <taxon>Malaxideae</taxon>
        <taxon>Dendrobiinae</taxon>
        <taxon>Dendrobium</taxon>
    </lineage>
</organism>
<evidence type="ECO:0000313" key="5">
    <source>
        <dbReference type="Proteomes" id="UP000233837"/>
    </source>
</evidence>
<name>A0A2I0WK57_9ASPA</name>
<dbReference type="Pfam" id="PF14543">
    <property type="entry name" value="TAXi_N"/>
    <property type="match status" value="1"/>
</dbReference>
<dbReference type="FunFam" id="2.40.70.10:FF:000031">
    <property type="entry name" value="Aspartyl protease AED1"/>
    <property type="match status" value="1"/>
</dbReference>
<dbReference type="PANTHER" id="PTHR13683:SF750">
    <property type="entry name" value="ASPARTYL PROTEASE AED1"/>
    <property type="match status" value="1"/>
</dbReference>
<accession>A0A2I0WK57</accession>
<dbReference type="Gene3D" id="2.40.70.10">
    <property type="entry name" value="Acid Proteases"/>
    <property type="match status" value="2"/>
</dbReference>
<reference evidence="4 5" key="2">
    <citation type="journal article" date="2017" name="Nature">
        <title>The Apostasia genome and the evolution of orchids.</title>
        <authorList>
            <person name="Zhang G.Q."/>
            <person name="Liu K.W."/>
            <person name="Li Z."/>
            <person name="Lohaus R."/>
            <person name="Hsiao Y.Y."/>
            <person name="Niu S.C."/>
            <person name="Wang J.Y."/>
            <person name="Lin Y.C."/>
            <person name="Xu Q."/>
            <person name="Chen L.J."/>
            <person name="Yoshida K."/>
            <person name="Fujiwara S."/>
            <person name="Wang Z.W."/>
            <person name="Zhang Y.Q."/>
            <person name="Mitsuda N."/>
            <person name="Wang M."/>
            <person name="Liu G.H."/>
            <person name="Pecoraro L."/>
            <person name="Huang H.X."/>
            <person name="Xiao X.J."/>
            <person name="Lin M."/>
            <person name="Wu X.Y."/>
            <person name="Wu W.L."/>
            <person name="Chen Y.Y."/>
            <person name="Chang S.B."/>
            <person name="Sakamoto S."/>
            <person name="Ohme-Takagi M."/>
            <person name="Yagi M."/>
            <person name="Zeng S.J."/>
            <person name="Shen C.Y."/>
            <person name="Yeh C.M."/>
            <person name="Luo Y.B."/>
            <person name="Tsai W.C."/>
            <person name="Van de Peer Y."/>
            <person name="Liu Z.J."/>
        </authorList>
    </citation>
    <scope>NUCLEOTIDE SEQUENCE [LARGE SCALE GENOMIC DNA]</scope>
    <source>
        <tissue evidence="4">The whole plant</tissue>
    </source>
</reference>
<protein>
    <submittedName>
        <fullName evidence="4">Protein ASPARTIC PROTEASE IN GUARD CELL 2</fullName>
    </submittedName>
</protein>
<feature type="domain" description="Peptidase A1" evidence="3">
    <location>
        <begin position="133"/>
        <end position="457"/>
    </location>
</feature>
<evidence type="ECO:0000313" key="4">
    <source>
        <dbReference type="EMBL" id="PKU76048.1"/>
    </source>
</evidence>
<reference evidence="4 5" key="1">
    <citation type="journal article" date="2016" name="Sci. Rep.">
        <title>The Dendrobium catenatum Lindl. genome sequence provides insights into polysaccharide synthase, floral development and adaptive evolution.</title>
        <authorList>
            <person name="Zhang G.Q."/>
            <person name="Xu Q."/>
            <person name="Bian C."/>
            <person name="Tsai W.C."/>
            <person name="Yeh C.M."/>
            <person name="Liu K.W."/>
            <person name="Yoshida K."/>
            <person name="Zhang L.S."/>
            <person name="Chang S.B."/>
            <person name="Chen F."/>
            <person name="Shi Y."/>
            <person name="Su Y.Y."/>
            <person name="Zhang Y.Q."/>
            <person name="Chen L.J."/>
            <person name="Yin Y."/>
            <person name="Lin M."/>
            <person name="Huang H."/>
            <person name="Deng H."/>
            <person name="Wang Z.W."/>
            <person name="Zhu S.L."/>
            <person name="Zhao X."/>
            <person name="Deng C."/>
            <person name="Niu S.C."/>
            <person name="Huang J."/>
            <person name="Wang M."/>
            <person name="Liu G.H."/>
            <person name="Yang H.J."/>
            <person name="Xiao X.J."/>
            <person name="Hsiao Y.Y."/>
            <person name="Wu W.L."/>
            <person name="Chen Y.Y."/>
            <person name="Mitsuda N."/>
            <person name="Ohme-Takagi M."/>
            <person name="Luo Y.B."/>
            <person name="Van de Peer Y."/>
            <person name="Liu Z.J."/>
        </authorList>
    </citation>
    <scope>NUCLEOTIDE SEQUENCE [LARGE SCALE GENOMIC DNA]</scope>
    <source>
        <tissue evidence="4">The whole plant</tissue>
    </source>
</reference>
<dbReference type="EMBL" id="KZ502561">
    <property type="protein sequence ID" value="PKU76048.1"/>
    <property type="molecule type" value="Genomic_DNA"/>
</dbReference>
<evidence type="ECO:0000256" key="2">
    <source>
        <dbReference type="PIRSR" id="PIRSR601461-1"/>
    </source>
</evidence>
<comment type="similarity">
    <text evidence="1">Belongs to the peptidase A1 family.</text>
</comment>
<proteinExistence type="inferred from homology"/>
<dbReference type="InterPro" id="IPR033121">
    <property type="entry name" value="PEPTIDASE_A1"/>
</dbReference>
<dbReference type="AlphaFoldDB" id="A0A2I0WK57"/>
<dbReference type="FunFam" id="2.40.70.10:FF:000049">
    <property type="entry name" value="Aspartyl protease AED1"/>
    <property type="match status" value="1"/>
</dbReference>
<dbReference type="Pfam" id="PF14541">
    <property type="entry name" value="TAXi_C"/>
    <property type="match status" value="1"/>
</dbReference>
<dbReference type="InterPro" id="IPR032799">
    <property type="entry name" value="TAXi_C"/>
</dbReference>
<dbReference type="PRINTS" id="PR00792">
    <property type="entry name" value="PEPSIN"/>
</dbReference>
<dbReference type="InterPro" id="IPR021109">
    <property type="entry name" value="Peptidase_aspartic_dom_sf"/>
</dbReference>
<evidence type="ECO:0000256" key="1">
    <source>
        <dbReference type="ARBA" id="ARBA00007447"/>
    </source>
</evidence>
<keyword evidence="5" id="KW-1185">Reference proteome</keyword>
<dbReference type="SUPFAM" id="SSF50630">
    <property type="entry name" value="Acid proteases"/>
    <property type="match status" value="1"/>
</dbReference>
<dbReference type="InterPro" id="IPR001461">
    <property type="entry name" value="Aspartic_peptidase_A1"/>
</dbReference>
<dbReference type="GO" id="GO:0004190">
    <property type="term" value="F:aspartic-type endopeptidase activity"/>
    <property type="evidence" value="ECO:0007669"/>
    <property type="project" value="InterPro"/>
</dbReference>
<keyword evidence="4" id="KW-0645">Protease</keyword>
<dbReference type="PANTHER" id="PTHR13683">
    <property type="entry name" value="ASPARTYL PROTEASES"/>
    <property type="match status" value="1"/>
</dbReference>
<feature type="active site" evidence="2">
    <location>
        <position position="151"/>
    </location>
</feature>
<dbReference type="PROSITE" id="PS51767">
    <property type="entry name" value="PEPTIDASE_A1"/>
    <property type="match status" value="1"/>
</dbReference>
<gene>
    <name evidence="4" type="primary">ASPG2</name>
    <name evidence="4" type="ORF">MA16_Dca011416</name>
</gene>
<feature type="active site" evidence="2">
    <location>
        <position position="340"/>
    </location>
</feature>
<evidence type="ECO:0000259" key="3">
    <source>
        <dbReference type="PROSITE" id="PS51767"/>
    </source>
</evidence>
<dbReference type="GO" id="GO:0006508">
    <property type="term" value="P:proteolysis"/>
    <property type="evidence" value="ECO:0007669"/>
    <property type="project" value="UniProtKB-KW"/>
</dbReference>
<keyword evidence="4" id="KW-0378">Hydrolase</keyword>